<feature type="binding site" evidence="9">
    <location>
        <position position="168"/>
    </location>
    <ligand>
        <name>anthranilate</name>
        <dbReference type="ChEBI" id="CHEBI:16567"/>
        <label>2</label>
    </ligand>
</feature>
<evidence type="ECO:0000259" key="10">
    <source>
        <dbReference type="Pfam" id="PF00591"/>
    </source>
</evidence>
<dbReference type="Pfam" id="PF02885">
    <property type="entry name" value="Glycos_trans_3N"/>
    <property type="match status" value="1"/>
</dbReference>
<dbReference type="InterPro" id="IPR017459">
    <property type="entry name" value="Glycosyl_Trfase_fam3_N_dom"/>
</dbReference>
<evidence type="ECO:0000259" key="11">
    <source>
        <dbReference type="Pfam" id="PF02885"/>
    </source>
</evidence>
<comment type="similarity">
    <text evidence="8">In the C-terminal section; belongs to the anthranilate phosphoribosyltransferase family.</text>
</comment>
<dbReference type="GO" id="GO:0000287">
    <property type="term" value="F:magnesium ion binding"/>
    <property type="evidence" value="ECO:0007669"/>
    <property type="project" value="UniProtKB-UniRule"/>
</dbReference>
<comment type="pathway">
    <text evidence="1 9">Amino-acid biosynthesis; L-tryptophan biosynthesis; L-tryptophan from chorismate: step 2/5.</text>
</comment>
<feature type="domain" description="Glycosyl transferase family 3 N-terminal" evidence="11">
    <location>
        <begin position="7"/>
        <end position="67"/>
    </location>
</feature>
<dbReference type="EC" id="2.4.2.18" evidence="9"/>
<feature type="binding site" evidence="9">
    <location>
        <position position="228"/>
    </location>
    <ligand>
        <name>Mg(2+)</name>
        <dbReference type="ChEBI" id="CHEBI:18420"/>
        <label>1</label>
    </ligand>
</feature>
<comment type="function">
    <text evidence="9">Catalyzes the transfer of the phosphoribosyl group of 5-phosphorylribose-1-pyrophosphate (PRPP) to anthranilate to yield N-(5'-phosphoribosyl)-anthranilate (PRA).</text>
</comment>
<feature type="binding site" evidence="9">
    <location>
        <begin position="92"/>
        <end position="95"/>
    </location>
    <ligand>
        <name>5-phospho-alpha-D-ribose 1-diphosphate</name>
        <dbReference type="ChEBI" id="CHEBI:58017"/>
    </ligand>
</feature>
<dbReference type="PANTHER" id="PTHR43285:SF2">
    <property type="entry name" value="ANTHRANILATE PHOSPHORIBOSYLTRANSFERASE"/>
    <property type="match status" value="1"/>
</dbReference>
<dbReference type="InterPro" id="IPR000312">
    <property type="entry name" value="Glycosyl_Trfase_fam3"/>
</dbReference>
<evidence type="ECO:0000256" key="7">
    <source>
        <dbReference type="ARBA" id="ARBA00052328"/>
    </source>
</evidence>
<keyword evidence="9" id="KW-0479">Metal-binding</keyword>
<evidence type="ECO:0000256" key="4">
    <source>
        <dbReference type="ARBA" id="ARBA00022679"/>
    </source>
</evidence>
<reference evidence="12 13" key="1">
    <citation type="submission" date="2020-07" db="EMBL/GenBank/DDBJ databases">
        <title>A new beta-1,3-glucan-decomposing anaerobic bacterium isolated from anoxic soil subjected to biological soil disinfestation.</title>
        <authorList>
            <person name="Ueki A."/>
            <person name="Tonouchi A."/>
        </authorList>
    </citation>
    <scope>NUCLEOTIDE SEQUENCE [LARGE SCALE GENOMIC DNA]</scope>
    <source>
        <strain evidence="12 13">TW1</strain>
    </source>
</reference>
<dbReference type="GO" id="GO:0000162">
    <property type="term" value="P:L-tryptophan biosynthetic process"/>
    <property type="evidence" value="ECO:0007669"/>
    <property type="project" value="UniProtKB-UniRule"/>
</dbReference>
<comment type="catalytic activity">
    <reaction evidence="7 9">
        <text>N-(5-phospho-beta-D-ribosyl)anthranilate + diphosphate = 5-phospho-alpha-D-ribose 1-diphosphate + anthranilate</text>
        <dbReference type="Rhea" id="RHEA:11768"/>
        <dbReference type="ChEBI" id="CHEBI:16567"/>
        <dbReference type="ChEBI" id="CHEBI:18277"/>
        <dbReference type="ChEBI" id="CHEBI:33019"/>
        <dbReference type="ChEBI" id="CHEBI:58017"/>
        <dbReference type="EC" id="2.4.2.18"/>
    </reaction>
</comment>
<dbReference type="HAMAP" id="MF_00211">
    <property type="entry name" value="TrpD"/>
    <property type="match status" value="1"/>
</dbReference>
<evidence type="ECO:0000256" key="8">
    <source>
        <dbReference type="ARBA" id="ARBA00061188"/>
    </source>
</evidence>
<comment type="caution">
    <text evidence="9">Lacks conserved residue(s) required for the propagation of feature annotation.</text>
</comment>
<keyword evidence="2 9" id="KW-0028">Amino-acid biosynthesis</keyword>
<feature type="domain" description="Glycosyl transferase family 3" evidence="10">
    <location>
        <begin position="77"/>
        <end position="325"/>
    </location>
</feature>
<dbReference type="Pfam" id="PF00591">
    <property type="entry name" value="Glycos_transf_3"/>
    <property type="match status" value="1"/>
</dbReference>
<feature type="binding site" evidence="9">
    <location>
        <position position="90"/>
    </location>
    <ligand>
        <name>5-phospho-alpha-D-ribose 1-diphosphate</name>
        <dbReference type="ChEBI" id="CHEBI:58017"/>
    </ligand>
</feature>
<name>A0A6V8SEE0_9CLOT</name>
<dbReference type="Proteomes" id="UP000580568">
    <property type="component" value="Unassembled WGS sequence"/>
</dbReference>
<evidence type="ECO:0000256" key="1">
    <source>
        <dbReference type="ARBA" id="ARBA00004907"/>
    </source>
</evidence>
<dbReference type="GO" id="GO:0005829">
    <property type="term" value="C:cytosol"/>
    <property type="evidence" value="ECO:0007669"/>
    <property type="project" value="TreeGrafter"/>
</dbReference>
<dbReference type="PANTHER" id="PTHR43285">
    <property type="entry name" value="ANTHRANILATE PHOSPHORIBOSYLTRANSFERASE"/>
    <property type="match status" value="1"/>
</dbReference>
<evidence type="ECO:0000256" key="5">
    <source>
        <dbReference type="ARBA" id="ARBA00022822"/>
    </source>
</evidence>
<accession>A0A6V8SEE0</accession>
<dbReference type="EMBL" id="BLZR01000001">
    <property type="protein sequence ID" value="GFP75086.1"/>
    <property type="molecule type" value="Genomic_DNA"/>
</dbReference>
<evidence type="ECO:0000256" key="9">
    <source>
        <dbReference type="HAMAP-Rule" id="MF_00211"/>
    </source>
</evidence>
<feature type="binding site" evidence="9">
    <location>
        <position position="82"/>
    </location>
    <ligand>
        <name>anthranilate</name>
        <dbReference type="ChEBI" id="CHEBI:16567"/>
        <label>1</label>
    </ligand>
</feature>
<dbReference type="FunFam" id="3.40.1030.10:FF:000002">
    <property type="entry name" value="Anthranilate phosphoribosyltransferase"/>
    <property type="match status" value="1"/>
</dbReference>
<comment type="cofactor">
    <cofactor evidence="9">
        <name>Mg(2+)</name>
        <dbReference type="ChEBI" id="CHEBI:18420"/>
    </cofactor>
    <text evidence="9">Binds 2 magnesium ions per monomer.</text>
</comment>
<feature type="binding site" evidence="9">
    <location>
        <position position="228"/>
    </location>
    <ligand>
        <name>Mg(2+)</name>
        <dbReference type="ChEBI" id="CHEBI:18420"/>
        <label>2</label>
    </ligand>
</feature>
<dbReference type="InterPro" id="IPR005940">
    <property type="entry name" value="Anthranilate_Pribosyl_Tfrase"/>
</dbReference>
<feature type="binding site" evidence="9">
    <location>
        <position position="94"/>
    </location>
    <ligand>
        <name>Mg(2+)</name>
        <dbReference type="ChEBI" id="CHEBI:18420"/>
        <label>1</label>
    </ligand>
</feature>
<feature type="binding site" evidence="9">
    <location>
        <position position="122"/>
    </location>
    <ligand>
        <name>5-phospho-alpha-D-ribose 1-diphosphate</name>
        <dbReference type="ChEBI" id="CHEBI:58017"/>
    </ligand>
</feature>
<comment type="similarity">
    <text evidence="9">Belongs to the anthranilate phosphoribosyltransferase family.</text>
</comment>
<dbReference type="SUPFAM" id="SSF47648">
    <property type="entry name" value="Nucleoside phosphorylase/phosphoribosyltransferase N-terminal domain"/>
    <property type="match status" value="1"/>
</dbReference>
<keyword evidence="3 9" id="KW-0328">Glycosyltransferase</keyword>
<keyword evidence="9" id="KW-0460">Magnesium</keyword>
<organism evidence="12 13">
    <name type="scientific">Clostridium fungisolvens</name>
    <dbReference type="NCBI Taxonomy" id="1604897"/>
    <lineage>
        <taxon>Bacteria</taxon>
        <taxon>Bacillati</taxon>
        <taxon>Bacillota</taxon>
        <taxon>Clostridia</taxon>
        <taxon>Eubacteriales</taxon>
        <taxon>Clostridiaceae</taxon>
        <taxon>Clostridium</taxon>
    </lineage>
</organism>
<evidence type="ECO:0000313" key="13">
    <source>
        <dbReference type="Proteomes" id="UP000580568"/>
    </source>
</evidence>
<sequence length="339" mass="36773">MKSNFQAALKKVTLNEQLTMEEAFDANKYILSGDAEESEIGAFLAALKTKGEKPQEIAGMAKAMRELSSIDFDFKDSFDNCGTGGDFSNSFNISTTSAFILAGAGVRVAKHGNRSISSKCGSADLLSELGVKIELSKENVKRLMEEVGIAFLYAPAMHPRMKYVMKVRRALGIPTVYNILGPLTNPLNPNNQLIGVYKKDLVKDLCEALKLLGKSRALVINGDNRLDEGTLDGDNYCAFLADGHVKEMVINSSSFGLDTVSLDKLTGGDAKENSKITMSILNGEKNYYREAVVFNSALGLMASGVCNDIALGIEMAKEVIDSGKAKEKLEKLIKESNRI</sequence>
<dbReference type="InterPro" id="IPR035902">
    <property type="entry name" value="Nuc_phospho_transferase"/>
</dbReference>
<feature type="binding site" evidence="9">
    <location>
        <begin position="85"/>
        <end position="86"/>
    </location>
    <ligand>
        <name>5-phospho-alpha-D-ribose 1-diphosphate</name>
        <dbReference type="ChEBI" id="CHEBI:58017"/>
    </ligand>
</feature>
<feature type="binding site" evidence="9">
    <location>
        <position position="82"/>
    </location>
    <ligand>
        <name>5-phospho-alpha-D-ribose 1-diphosphate</name>
        <dbReference type="ChEBI" id="CHEBI:58017"/>
    </ligand>
</feature>
<feature type="binding site" evidence="9">
    <location>
        <begin position="110"/>
        <end position="118"/>
    </location>
    <ligand>
        <name>5-phospho-alpha-D-ribose 1-diphosphate</name>
        <dbReference type="ChEBI" id="CHEBI:58017"/>
    </ligand>
</feature>
<dbReference type="Gene3D" id="1.20.970.10">
    <property type="entry name" value="Transferase, Pyrimidine Nucleoside Phosphorylase, Chain C"/>
    <property type="match status" value="1"/>
</dbReference>
<dbReference type="RefSeq" id="WP_183276618.1">
    <property type="nucleotide sequence ID" value="NZ_BLZR01000001.1"/>
</dbReference>
<dbReference type="NCBIfam" id="TIGR01245">
    <property type="entry name" value="trpD"/>
    <property type="match status" value="1"/>
</dbReference>
<proteinExistence type="inferred from homology"/>
<keyword evidence="4 9" id="KW-0808">Transferase</keyword>
<dbReference type="SUPFAM" id="SSF52418">
    <property type="entry name" value="Nucleoside phosphorylase/phosphoribosyltransferase catalytic domain"/>
    <property type="match status" value="1"/>
</dbReference>
<dbReference type="AlphaFoldDB" id="A0A6V8SEE0"/>
<dbReference type="Gene3D" id="3.40.1030.10">
    <property type="entry name" value="Nucleoside phosphorylase/phosphoribosyltransferase catalytic domain"/>
    <property type="match status" value="1"/>
</dbReference>
<dbReference type="GO" id="GO:0004048">
    <property type="term" value="F:anthranilate phosphoribosyltransferase activity"/>
    <property type="evidence" value="ECO:0007669"/>
    <property type="project" value="UniProtKB-UniRule"/>
</dbReference>
<keyword evidence="6 9" id="KW-0057">Aromatic amino acid biosynthesis</keyword>
<evidence type="ECO:0000256" key="6">
    <source>
        <dbReference type="ARBA" id="ARBA00023141"/>
    </source>
</evidence>
<evidence type="ECO:0000256" key="3">
    <source>
        <dbReference type="ARBA" id="ARBA00022676"/>
    </source>
</evidence>
<keyword evidence="5 9" id="KW-0822">Tryptophan biosynthesis</keyword>
<feature type="binding site" evidence="9">
    <location>
        <position position="227"/>
    </location>
    <ligand>
        <name>Mg(2+)</name>
        <dbReference type="ChEBI" id="CHEBI:18420"/>
        <label>2</label>
    </ligand>
</feature>
<evidence type="ECO:0000256" key="2">
    <source>
        <dbReference type="ARBA" id="ARBA00022605"/>
    </source>
</evidence>
<comment type="caution">
    <text evidence="12">The sequence shown here is derived from an EMBL/GenBank/DDBJ whole genome shotgun (WGS) entry which is preliminary data.</text>
</comment>
<keyword evidence="13" id="KW-1185">Reference proteome</keyword>
<evidence type="ECO:0000313" key="12">
    <source>
        <dbReference type="EMBL" id="GFP75086.1"/>
    </source>
</evidence>
<comment type="subunit">
    <text evidence="9">Homodimer.</text>
</comment>
<gene>
    <name evidence="9" type="primary">trpD</name>
    <name evidence="12" type="ORF">bsdtw1_01154</name>
</gene>
<dbReference type="InterPro" id="IPR036320">
    <property type="entry name" value="Glycosyl_Trfase_fam3_N_dom_sf"/>
</dbReference>
<feature type="binding site" evidence="9">
    <location>
        <position position="113"/>
    </location>
    <ligand>
        <name>anthranilate</name>
        <dbReference type="ChEBI" id="CHEBI:16567"/>
        <label>1</label>
    </ligand>
</feature>
<protein>
    <recommendedName>
        <fullName evidence="9">Anthranilate phosphoribosyltransferase</fullName>
        <ecNumber evidence="9">2.4.2.18</ecNumber>
    </recommendedName>
</protein>
<dbReference type="UniPathway" id="UPA00035">
    <property type="reaction ID" value="UER00041"/>
</dbReference>